<comment type="caution">
    <text evidence="16">The sequence shown here is derived from an EMBL/GenBank/DDBJ whole genome shotgun (WGS) entry which is preliminary data.</text>
</comment>
<feature type="transmembrane region" description="Helical" evidence="14">
    <location>
        <begin position="988"/>
        <end position="1007"/>
    </location>
</feature>
<evidence type="ECO:0000259" key="15">
    <source>
        <dbReference type="Pfam" id="PF04757"/>
    </source>
</evidence>
<comment type="subcellular location">
    <subcellularLocation>
        <location evidence="1">Peroxisome membrane</location>
        <topology evidence="1">Multi-pass membrane protein</topology>
    </subcellularLocation>
</comment>
<keyword evidence="7" id="KW-0863">Zinc-finger</keyword>
<feature type="transmembrane region" description="Helical" evidence="14">
    <location>
        <begin position="255"/>
        <end position="273"/>
    </location>
</feature>
<keyword evidence="17" id="KW-1185">Reference proteome</keyword>
<dbReference type="GO" id="GO:0005778">
    <property type="term" value="C:peroxisomal membrane"/>
    <property type="evidence" value="ECO:0007669"/>
    <property type="project" value="UniProtKB-SubCell"/>
</dbReference>
<proteinExistence type="inferred from homology"/>
<feature type="transmembrane region" description="Helical" evidence="14">
    <location>
        <begin position="699"/>
        <end position="720"/>
    </location>
</feature>
<dbReference type="InterPro" id="IPR039966">
    <property type="entry name" value="C553.12c"/>
</dbReference>
<keyword evidence="10 14" id="KW-1133">Transmembrane helix</keyword>
<keyword evidence="11 14" id="KW-0472">Membrane</keyword>
<evidence type="ECO:0000256" key="3">
    <source>
        <dbReference type="ARBA" id="ARBA00008704"/>
    </source>
</evidence>
<feature type="transmembrane region" description="Helical" evidence="14">
    <location>
        <begin position="794"/>
        <end position="814"/>
    </location>
</feature>
<dbReference type="AlphaFoldDB" id="A0A8H4UGK3"/>
<evidence type="ECO:0000256" key="11">
    <source>
        <dbReference type="ARBA" id="ARBA00023136"/>
    </source>
</evidence>
<protein>
    <recommendedName>
        <fullName evidence="15">Pex N-terminal domain-containing protein</fullName>
    </recommendedName>
</protein>
<keyword evidence="12" id="KW-0576">Peroxisome</keyword>
<reference evidence="16" key="2">
    <citation type="submission" date="2020-05" db="EMBL/GenBank/DDBJ databases">
        <authorList>
            <person name="Kim H.-S."/>
            <person name="Proctor R.H."/>
            <person name="Brown D.W."/>
        </authorList>
    </citation>
    <scope>NUCLEOTIDE SEQUENCE</scope>
    <source>
        <strain evidence="16">NRRL 22465</strain>
    </source>
</reference>
<evidence type="ECO:0000256" key="4">
    <source>
        <dbReference type="ARBA" id="ARBA00022448"/>
    </source>
</evidence>
<gene>
    <name evidence="16" type="ORF">FZEAL_7403</name>
</gene>
<evidence type="ECO:0000256" key="13">
    <source>
        <dbReference type="SAM" id="MobiDB-lite"/>
    </source>
</evidence>
<keyword evidence="9" id="KW-0653">Protein transport</keyword>
<dbReference type="GO" id="GO:0008270">
    <property type="term" value="F:zinc ion binding"/>
    <property type="evidence" value="ECO:0007669"/>
    <property type="project" value="UniProtKB-KW"/>
</dbReference>
<comment type="pathway">
    <text evidence="2">Protein modification; protein ubiquitination.</text>
</comment>
<feature type="region of interest" description="Disordered" evidence="13">
    <location>
        <begin position="421"/>
        <end position="502"/>
    </location>
</feature>
<name>A0A8H4UGK3_9HYPO</name>
<dbReference type="InterPro" id="IPR006845">
    <property type="entry name" value="Pex_N"/>
</dbReference>
<evidence type="ECO:0000256" key="1">
    <source>
        <dbReference type="ARBA" id="ARBA00004585"/>
    </source>
</evidence>
<dbReference type="PANTHER" id="PTHR40467:SF1">
    <property type="match status" value="1"/>
</dbReference>
<keyword evidence="5 14" id="KW-0812">Transmembrane</keyword>
<feature type="transmembrane region" description="Helical" evidence="14">
    <location>
        <begin position="834"/>
        <end position="855"/>
    </location>
</feature>
<evidence type="ECO:0000256" key="9">
    <source>
        <dbReference type="ARBA" id="ARBA00022927"/>
    </source>
</evidence>
<feature type="compositionally biased region" description="Low complexity" evidence="13">
    <location>
        <begin position="465"/>
        <end position="495"/>
    </location>
</feature>
<feature type="transmembrane region" description="Helical" evidence="14">
    <location>
        <begin position="630"/>
        <end position="653"/>
    </location>
</feature>
<accession>A0A8H4UGK3</accession>
<sequence>MTESSFVQAQRRVIARRQAREAEAAVRDAAQRQSSRARTNLERLPYPLNRIGSAWDVVSTREGTRPAFRVGQVDAELLDVELLDILKDQVIQGLKYFGGGHLHDDWSAEIMLALRAALFKLTLWDHDATYGAALQNLKYTDARRDGPILKAPSKAQKSLYGLVTVFGGYAWTRWEEWLMEHDDGYDEPSPQVKRLSWLTSAVSTGHSVAACVSFLTFLLHGRYRTLLDRILRMRLAPPTSQVSREVSFEYLNRQLVWHAFTEFLLFVLPLIGIQRWRRWLTRTWRKTKDIIRTGPQEDSKPNGEYAFLPERTCAICYQDQNDSATSETEVLAAAASGGVIGSAQTDITNPYETIPCGCVYCFVCLATRLEREEGEGWACLRCGEHVQECKPWSGDLLEPSAKHASAKTVAFTDDVAGGVLVDEDDEASQVENSRPTSSPRMPSFFQFTQGTESHARHNDSAPLLGRFRAVPPRPGAVPRRPSQLGLLSSASPSRSRGGGGTFGDGRGSVHILAYGATASSAFAADLALDAESTTSSDDFEDGRTVWQRAWQRWVLDIWVDPRQSAVRRVVDKWWTRYGFLVLMPALLAVAWCSIPFPQYDFPADDDDDDVQFPDGRKAPGHGAARVQVNFWFFLFVYYGFYNLTALIWITKVFNLYSLNWWPQSLGFPCTVSLIAILSIALPIPIYMNDSTRFLTVHNTAWISWTFIIMALPVAIAFFILTTNERHIGLRHSLSETQRIFTTSWWTGEPETLTGRDRRRRNVPADLFDADMIQVGPELRPQGVRMRRRWLPASFVRFLWFCVALFIGLMAYVLGEAYAEIYLRTLPHDSLETVVYVYGWVATVHLLDALTGWVLGIREGERVGSYPLSWVFKLYFMLTYQTYVRALYARLRSPTQFVILQVLSSTSLVVITPIMMTRMVHKILCLLGMNAQSYGSYQKLQTRNVFIRFLAENVSMAAFLGSILVLHYGANKDVYPYFAFETKPYDFGLTFYASMVTWACELVASLAVRGLIRLFFHIDVGLEGKLDLAVWPELMPTCVAVMLHVLQNMLFSIIRLQFH</sequence>
<dbReference type="EMBL" id="JABEYC010000594">
    <property type="protein sequence ID" value="KAF4975862.1"/>
    <property type="molecule type" value="Genomic_DNA"/>
</dbReference>
<feature type="transmembrane region" description="Helical" evidence="14">
    <location>
        <begin position="577"/>
        <end position="596"/>
    </location>
</feature>
<dbReference type="PANTHER" id="PTHR40467">
    <property type="match status" value="1"/>
</dbReference>
<feature type="transmembrane region" description="Helical" evidence="14">
    <location>
        <begin position="944"/>
        <end position="968"/>
    </location>
</feature>
<organism evidence="16 17">
    <name type="scientific">Fusarium zealandicum</name>
    <dbReference type="NCBI Taxonomy" id="1053134"/>
    <lineage>
        <taxon>Eukaryota</taxon>
        <taxon>Fungi</taxon>
        <taxon>Dikarya</taxon>
        <taxon>Ascomycota</taxon>
        <taxon>Pezizomycotina</taxon>
        <taxon>Sordariomycetes</taxon>
        <taxon>Hypocreomycetidae</taxon>
        <taxon>Hypocreales</taxon>
        <taxon>Nectriaceae</taxon>
        <taxon>Fusarium</taxon>
        <taxon>Fusarium staphyleae species complex</taxon>
    </lineage>
</organism>
<evidence type="ECO:0000256" key="10">
    <source>
        <dbReference type="ARBA" id="ARBA00022989"/>
    </source>
</evidence>
<evidence type="ECO:0000256" key="8">
    <source>
        <dbReference type="ARBA" id="ARBA00022833"/>
    </source>
</evidence>
<dbReference type="Proteomes" id="UP000635477">
    <property type="component" value="Unassembled WGS sequence"/>
</dbReference>
<feature type="transmembrane region" description="Helical" evidence="14">
    <location>
        <begin position="894"/>
        <end position="915"/>
    </location>
</feature>
<dbReference type="OrthoDB" id="5541877at2759"/>
<evidence type="ECO:0000313" key="16">
    <source>
        <dbReference type="EMBL" id="KAF4975862.1"/>
    </source>
</evidence>
<evidence type="ECO:0000256" key="14">
    <source>
        <dbReference type="SAM" id="Phobius"/>
    </source>
</evidence>
<dbReference type="GO" id="GO:0016567">
    <property type="term" value="P:protein ubiquitination"/>
    <property type="evidence" value="ECO:0007669"/>
    <property type="project" value="UniProtKB-ARBA"/>
</dbReference>
<reference evidence="16" key="1">
    <citation type="journal article" date="2020" name="BMC Genomics">
        <title>Correction to: Identification and distribution of gene clusters required for synthesis of sphingolipid metabolism inhibitors in diverse species of the filamentous fungus Fusarium.</title>
        <authorList>
            <person name="Kim H.S."/>
            <person name="Lohmar J.M."/>
            <person name="Busman M."/>
            <person name="Brown D.W."/>
            <person name="Naumann T.A."/>
            <person name="Divon H.H."/>
            <person name="Lysoe E."/>
            <person name="Uhlig S."/>
            <person name="Proctor R.H."/>
        </authorList>
    </citation>
    <scope>NUCLEOTIDE SEQUENCE</scope>
    <source>
        <strain evidence="16">NRRL 22465</strain>
    </source>
</reference>
<evidence type="ECO:0000256" key="6">
    <source>
        <dbReference type="ARBA" id="ARBA00022723"/>
    </source>
</evidence>
<comment type="similarity">
    <text evidence="3">Belongs to the pex2/pex10/pex12 family.</text>
</comment>
<feature type="compositionally biased region" description="Polar residues" evidence="13">
    <location>
        <begin position="429"/>
        <end position="452"/>
    </location>
</feature>
<evidence type="ECO:0000256" key="7">
    <source>
        <dbReference type="ARBA" id="ARBA00022771"/>
    </source>
</evidence>
<evidence type="ECO:0000313" key="17">
    <source>
        <dbReference type="Proteomes" id="UP000635477"/>
    </source>
</evidence>
<keyword evidence="4" id="KW-0813">Transport</keyword>
<feature type="transmembrane region" description="Helical" evidence="14">
    <location>
        <begin position="665"/>
        <end position="687"/>
    </location>
</feature>
<feature type="domain" description="Pex N-terminal" evidence="15">
    <location>
        <begin position="79"/>
        <end position="279"/>
    </location>
</feature>
<keyword evidence="8" id="KW-0862">Zinc</keyword>
<feature type="transmembrane region" description="Helical" evidence="14">
    <location>
        <begin position="862"/>
        <end position="882"/>
    </location>
</feature>
<evidence type="ECO:0000256" key="5">
    <source>
        <dbReference type="ARBA" id="ARBA00022692"/>
    </source>
</evidence>
<evidence type="ECO:0000256" key="2">
    <source>
        <dbReference type="ARBA" id="ARBA00004906"/>
    </source>
</evidence>
<keyword evidence="6" id="KW-0479">Metal-binding</keyword>
<dbReference type="GO" id="GO:0016562">
    <property type="term" value="P:protein import into peroxisome matrix, receptor recycling"/>
    <property type="evidence" value="ECO:0007669"/>
    <property type="project" value="UniProtKB-ARBA"/>
</dbReference>
<evidence type="ECO:0000256" key="12">
    <source>
        <dbReference type="ARBA" id="ARBA00023140"/>
    </source>
</evidence>
<dbReference type="Pfam" id="PF04757">
    <property type="entry name" value="Pex2_Pex12"/>
    <property type="match status" value="1"/>
</dbReference>